<evidence type="ECO:0000313" key="3">
    <source>
        <dbReference type="EMBL" id="MBB6038206.1"/>
    </source>
</evidence>
<dbReference type="GO" id="GO:0004413">
    <property type="term" value="F:homoserine kinase activity"/>
    <property type="evidence" value="ECO:0007669"/>
    <property type="project" value="UniProtKB-EC"/>
</dbReference>
<feature type="domain" description="Aminoglycoside phosphotransferase" evidence="2">
    <location>
        <begin position="31"/>
        <end position="264"/>
    </location>
</feature>
<comment type="caution">
    <text evidence="3">The sequence shown here is derived from an EMBL/GenBank/DDBJ whole genome shotgun (WGS) entry which is preliminary data.</text>
</comment>
<dbReference type="PANTHER" id="PTHR21064">
    <property type="entry name" value="AMINOGLYCOSIDE PHOSPHOTRANSFERASE DOMAIN-CONTAINING PROTEIN-RELATED"/>
    <property type="match status" value="1"/>
</dbReference>
<dbReference type="EC" id="2.7.1.39" evidence="3"/>
<organism evidence="3 4">
    <name type="scientific">Phytomonospora endophytica</name>
    <dbReference type="NCBI Taxonomy" id="714109"/>
    <lineage>
        <taxon>Bacteria</taxon>
        <taxon>Bacillati</taxon>
        <taxon>Actinomycetota</taxon>
        <taxon>Actinomycetes</taxon>
        <taxon>Micromonosporales</taxon>
        <taxon>Micromonosporaceae</taxon>
        <taxon>Phytomonospora</taxon>
    </lineage>
</organism>
<dbReference type="RefSeq" id="WP_184790995.1">
    <property type="nucleotide sequence ID" value="NZ_BONT01000047.1"/>
</dbReference>
<dbReference type="SUPFAM" id="SSF56112">
    <property type="entry name" value="Protein kinase-like (PK-like)"/>
    <property type="match status" value="1"/>
</dbReference>
<dbReference type="Proteomes" id="UP000548476">
    <property type="component" value="Unassembled WGS sequence"/>
</dbReference>
<dbReference type="AlphaFoldDB" id="A0A841FQ38"/>
<sequence length="347" mass="38114">MGRLNDDPSNAGDALAALVAVYGLESVTKVSFIIEGLMNRNWRLETTRGGFVLKQLLDVSPTKARRNFMVLAALAEFGLPVPVPMPASNGDLVVELEDGAYCLFEWASGAHVRGTDLTPAESAKFGELVGSLHDALNSDRISDALGGPPERPRADVTAPESAVAEAERFLAVVEALKDPHDFDATVAVDLRQRLKLINAYEAHRPEGVVSIGPVGWTHGDLQYRNLLWSDSKVSAVLDWDRIGARPLADEVVRTAQVQFGLPDGQLNLERIATFASAYQSRFPLSAEALVDAGDRLWWKRMTDFWPLIWHYDKGDSGPDDIWLAGERQLAWWCEHRAEVTAAFLGNA</sequence>
<evidence type="ECO:0000259" key="2">
    <source>
        <dbReference type="Pfam" id="PF01636"/>
    </source>
</evidence>
<keyword evidence="3" id="KW-0418">Kinase</keyword>
<keyword evidence="4" id="KW-1185">Reference proteome</keyword>
<dbReference type="Gene3D" id="3.30.200.20">
    <property type="entry name" value="Phosphorylase Kinase, domain 1"/>
    <property type="match status" value="1"/>
</dbReference>
<protein>
    <submittedName>
        <fullName evidence="3">Homoserine kinase type II</fullName>
        <ecNumber evidence="3">2.7.1.39</ecNumber>
    </submittedName>
</protein>
<dbReference type="Gene3D" id="3.90.1200.10">
    <property type="match status" value="1"/>
</dbReference>
<keyword evidence="3" id="KW-0808">Transferase</keyword>
<reference evidence="3 4" key="1">
    <citation type="submission" date="2020-08" db="EMBL/GenBank/DDBJ databases">
        <title>Genomic Encyclopedia of Type Strains, Phase IV (KMG-IV): sequencing the most valuable type-strain genomes for metagenomic binning, comparative biology and taxonomic classification.</title>
        <authorList>
            <person name="Goeker M."/>
        </authorList>
    </citation>
    <scope>NUCLEOTIDE SEQUENCE [LARGE SCALE GENOMIC DNA]</scope>
    <source>
        <strain evidence="3 4">YIM 65646</strain>
    </source>
</reference>
<dbReference type="InterPro" id="IPR002575">
    <property type="entry name" value="Aminoglycoside_PTrfase"/>
</dbReference>
<dbReference type="PANTHER" id="PTHR21064:SF6">
    <property type="entry name" value="AMINOGLYCOSIDE PHOSPHOTRANSFERASE DOMAIN-CONTAINING PROTEIN"/>
    <property type="match status" value="1"/>
</dbReference>
<comment type="similarity">
    <text evidence="1">Belongs to the pseudomonas-type ThrB family.</text>
</comment>
<dbReference type="InterPro" id="IPR011009">
    <property type="entry name" value="Kinase-like_dom_sf"/>
</dbReference>
<dbReference type="Pfam" id="PF01636">
    <property type="entry name" value="APH"/>
    <property type="match status" value="1"/>
</dbReference>
<dbReference type="EMBL" id="JACHGT010000015">
    <property type="protein sequence ID" value="MBB6038206.1"/>
    <property type="molecule type" value="Genomic_DNA"/>
</dbReference>
<name>A0A841FQ38_9ACTN</name>
<evidence type="ECO:0000256" key="1">
    <source>
        <dbReference type="ARBA" id="ARBA00038240"/>
    </source>
</evidence>
<gene>
    <name evidence="3" type="ORF">HNR73_006086</name>
</gene>
<evidence type="ECO:0000313" key="4">
    <source>
        <dbReference type="Proteomes" id="UP000548476"/>
    </source>
</evidence>
<proteinExistence type="inferred from homology"/>
<dbReference type="InterPro" id="IPR050249">
    <property type="entry name" value="Pseudomonas-type_ThrB"/>
</dbReference>
<accession>A0A841FQ38</accession>